<name>A0A8T2A9G2_9BRAS</name>
<gene>
    <name evidence="2" type="ORF">ISN45_Aa04g011670</name>
</gene>
<protein>
    <submittedName>
        <fullName evidence="2">F-box associated interaction domain</fullName>
    </submittedName>
</protein>
<dbReference type="PANTHER" id="PTHR31672:SF13">
    <property type="entry name" value="F-BOX PROTEIN CPR30-LIKE"/>
    <property type="match status" value="1"/>
</dbReference>
<dbReference type="EMBL" id="JAEFBK010000009">
    <property type="protein sequence ID" value="KAG7568341.1"/>
    <property type="molecule type" value="Genomic_DNA"/>
</dbReference>
<dbReference type="InterPro" id="IPR017451">
    <property type="entry name" value="F-box-assoc_interact_dom"/>
</dbReference>
<dbReference type="AlphaFoldDB" id="A0A8T2A9G2"/>
<dbReference type="Pfam" id="PF00646">
    <property type="entry name" value="F-box"/>
    <property type="match status" value="1"/>
</dbReference>
<sequence>MLDLPSDMEEEVLSRVPVTSMGKLRLTCKKWNTLTKGESFLKKKQRNGIEVVMMVEYRVSLMSFNLLYPSIERIGILHADAIKISKISHCKGLFLCISTKDKYKEDSSRLVVWNPYMGQTRWIELPSNSTYHRWEKYAIGYEKEKKNKKHKVLRFVNEYDGISGNRICELEMYSLNSNSWKISDDFTPNWRISFKHSGLSLKGNTYWYAQERLLDHHDFLLSFDFTRERFGPRLPLPFHAFLGDTVTLSSVKEEHLAVLFQKRGAPRSVVKIWITNKIEPNAVSWSNMFLAVDMEPVIGRWFPNLAGSFFVDEEKKVAVVLGKERYKCYAPTRNIAYIIGNNGILKKVDLGESRDKGCCYPLVCSYVPSSLKI</sequence>
<dbReference type="InterPro" id="IPR001810">
    <property type="entry name" value="F-box_dom"/>
</dbReference>
<dbReference type="InterPro" id="IPR050796">
    <property type="entry name" value="SCF_F-box_component"/>
</dbReference>
<dbReference type="SMART" id="SM00256">
    <property type="entry name" value="FBOX"/>
    <property type="match status" value="1"/>
</dbReference>
<dbReference type="InterPro" id="IPR006527">
    <property type="entry name" value="F-box-assoc_dom_typ1"/>
</dbReference>
<feature type="domain" description="F-box" evidence="1">
    <location>
        <begin position="1"/>
        <end position="44"/>
    </location>
</feature>
<evidence type="ECO:0000313" key="2">
    <source>
        <dbReference type="EMBL" id="KAG7568341.1"/>
    </source>
</evidence>
<evidence type="ECO:0000313" key="3">
    <source>
        <dbReference type="Proteomes" id="UP000694240"/>
    </source>
</evidence>
<keyword evidence="3" id="KW-1185">Reference proteome</keyword>
<dbReference type="NCBIfam" id="TIGR01640">
    <property type="entry name" value="F_box_assoc_1"/>
    <property type="match status" value="1"/>
</dbReference>
<dbReference type="Proteomes" id="UP000694240">
    <property type="component" value="Chromosome 9"/>
</dbReference>
<accession>A0A8T2A9G2</accession>
<reference evidence="2 3" key="1">
    <citation type="submission" date="2020-12" db="EMBL/GenBank/DDBJ databases">
        <title>Concerted genomic and epigenomic changes stabilize Arabidopsis allopolyploids.</title>
        <authorList>
            <person name="Chen Z."/>
        </authorList>
    </citation>
    <scope>NUCLEOTIDE SEQUENCE [LARGE SCALE GENOMIC DNA]</scope>
    <source>
        <strain evidence="2">Allo738</strain>
        <tissue evidence="2">Leaf</tissue>
    </source>
</reference>
<evidence type="ECO:0000259" key="1">
    <source>
        <dbReference type="PROSITE" id="PS50181"/>
    </source>
</evidence>
<proteinExistence type="predicted"/>
<comment type="caution">
    <text evidence="2">The sequence shown here is derived from an EMBL/GenBank/DDBJ whole genome shotgun (WGS) entry which is preliminary data.</text>
</comment>
<dbReference type="PROSITE" id="PS50181">
    <property type="entry name" value="FBOX"/>
    <property type="match status" value="1"/>
</dbReference>
<organism evidence="2 3">
    <name type="scientific">Arabidopsis thaliana x Arabidopsis arenosa</name>
    <dbReference type="NCBI Taxonomy" id="1240361"/>
    <lineage>
        <taxon>Eukaryota</taxon>
        <taxon>Viridiplantae</taxon>
        <taxon>Streptophyta</taxon>
        <taxon>Embryophyta</taxon>
        <taxon>Tracheophyta</taxon>
        <taxon>Spermatophyta</taxon>
        <taxon>Magnoliopsida</taxon>
        <taxon>eudicotyledons</taxon>
        <taxon>Gunneridae</taxon>
        <taxon>Pentapetalae</taxon>
        <taxon>rosids</taxon>
        <taxon>malvids</taxon>
        <taxon>Brassicales</taxon>
        <taxon>Brassicaceae</taxon>
        <taxon>Camelineae</taxon>
        <taxon>Arabidopsis</taxon>
    </lineage>
</organism>
<dbReference type="Pfam" id="PF07734">
    <property type="entry name" value="FBA_1"/>
    <property type="match status" value="1"/>
</dbReference>
<dbReference type="PANTHER" id="PTHR31672">
    <property type="entry name" value="BNACNNG10540D PROTEIN"/>
    <property type="match status" value="1"/>
</dbReference>